<name>A0A8S5UXX2_9CAUD</name>
<protein>
    <submittedName>
        <fullName evidence="1">Endopeptidase tail</fullName>
    </submittedName>
</protein>
<reference evidence="1" key="1">
    <citation type="journal article" date="2021" name="Proc. Natl. Acad. Sci. U.S.A.">
        <title>A Catalog of Tens of Thousands of Viruses from Human Metagenomes Reveals Hidden Associations with Chronic Diseases.</title>
        <authorList>
            <person name="Tisza M.J."/>
            <person name="Buck C.B."/>
        </authorList>
    </citation>
    <scope>NUCLEOTIDE SEQUENCE</scope>
    <source>
        <strain evidence="1">Ctfza2</strain>
    </source>
</reference>
<accession>A0A8S5UXX2</accession>
<organism evidence="1">
    <name type="scientific">Siphoviridae sp. ctfza2</name>
    <dbReference type="NCBI Taxonomy" id="2825599"/>
    <lineage>
        <taxon>Viruses</taxon>
        <taxon>Duplodnaviria</taxon>
        <taxon>Heunggongvirae</taxon>
        <taxon>Uroviricota</taxon>
        <taxon>Caudoviricetes</taxon>
    </lineage>
</organism>
<proteinExistence type="predicted"/>
<sequence>MTVYLNKTRRPDILVETGGSLDENEAHVTSSTLRIYMPADSKDIAACDYIQLVENDMVIFAGTIMEAEQENLDNVDLSYKIYNLTLTNNSDYIASVFVDMTFPSGASVTQILMGNRPGQSWYDASLGEFYGIIPVRVENEGITVGEIDDFTGITLNSPAYLWGQIVSTVIDQMADVCGAWWEITPDKVFNMRYTYNRSTAPISLDSDSAVYNVNVTRDSFTMYSAVRVVGGQSKGQYQEFQIKSNGETGLRFERLSPQIVRCKYPLYSMSNAIQSGATSSTVPANVKIGFNGIDDDDDTVQALMSYGGYEIEMKDGYEWLDLSNGGYIQVNGYPLIQVYSRLVDGNLREKIKAQRGGSGIIEYLIEDETIVDFSDAALNAETFLQRAAQPAFTISFSTLIPGWSAGQLLTVDLPYFNTFGNFQVTSVSAKSILSKDNGTMWEYSVEASTISYRDKTKTLFFQPKKITFEMDGSLPAADGQYINDDINIQTYIMAFKTQPMDWRTLEGIAPSWIVWEEIFPSWLVFEKAANVNTWSEIESIIKNWRGWEKAYPSWFVFEELIKGWYYLGNYLTPFAKQKLLKLIQGQGAAGDLSGINLVSDLYFTTNASNDFHLPPADIVEVSATSVTATYYLLPDQLQEKISGLQMYYNGSQQNEPILQAAVNIDRSPDNPEGEFAMTLSVRHAII</sequence>
<dbReference type="EMBL" id="BK016163">
    <property type="protein sequence ID" value="DAF99321.1"/>
    <property type="molecule type" value="Genomic_DNA"/>
</dbReference>
<evidence type="ECO:0000313" key="1">
    <source>
        <dbReference type="EMBL" id="DAF99321.1"/>
    </source>
</evidence>